<dbReference type="InterPro" id="IPR050368">
    <property type="entry name" value="ClC-type_chloride_channel"/>
</dbReference>
<dbReference type="InterPro" id="IPR001807">
    <property type="entry name" value="ClC"/>
</dbReference>
<reference evidence="11 12" key="1">
    <citation type="submission" date="2014-03" db="EMBL/GenBank/DDBJ databases">
        <title>Genomics of Bifidobacteria.</title>
        <authorList>
            <person name="Ventura M."/>
            <person name="Milani C."/>
            <person name="Lugli G.A."/>
        </authorList>
    </citation>
    <scope>NUCLEOTIDE SEQUENCE [LARGE SCALE GENOMIC DNA]</scope>
    <source>
        <strain evidence="11 12">LMG 11592</strain>
    </source>
</reference>
<evidence type="ECO:0000256" key="10">
    <source>
        <dbReference type="SAM" id="Phobius"/>
    </source>
</evidence>
<protein>
    <submittedName>
        <fullName evidence="11">Chloride channel protein</fullName>
    </submittedName>
</protein>
<keyword evidence="12" id="KW-1185">Reference proteome</keyword>
<evidence type="ECO:0000256" key="5">
    <source>
        <dbReference type="ARBA" id="ARBA00023065"/>
    </source>
</evidence>
<dbReference type="PANTHER" id="PTHR43427">
    <property type="entry name" value="CHLORIDE CHANNEL PROTEIN CLC-E"/>
    <property type="match status" value="1"/>
</dbReference>
<evidence type="ECO:0000313" key="12">
    <source>
        <dbReference type="Proteomes" id="UP000029014"/>
    </source>
</evidence>
<evidence type="ECO:0000256" key="8">
    <source>
        <dbReference type="ARBA" id="ARBA00023214"/>
    </source>
</evidence>
<feature type="transmembrane region" description="Helical" evidence="10">
    <location>
        <begin position="344"/>
        <end position="362"/>
    </location>
</feature>
<evidence type="ECO:0000313" key="11">
    <source>
        <dbReference type="EMBL" id="KFI72030.1"/>
    </source>
</evidence>
<dbReference type="Pfam" id="PF00654">
    <property type="entry name" value="Voltage_CLC"/>
    <property type="match status" value="1"/>
</dbReference>
<keyword evidence="6 10" id="KW-0472">Membrane</keyword>
<organism evidence="11 12">
    <name type="scientific">Bifidobacterium minimum</name>
    <dbReference type="NCBI Taxonomy" id="1693"/>
    <lineage>
        <taxon>Bacteria</taxon>
        <taxon>Bacillati</taxon>
        <taxon>Actinomycetota</taxon>
        <taxon>Actinomycetes</taxon>
        <taxon>Bifidobacteriales</taxon>
        <taxon>Bifidobacteriaceae</taxon>
        <taxon>Bifidobacterium</taxon>
    </lineage>
</organism>
<accession>A0A087BLY0</accession>
<sequence length="441" mass="45213">MSTESATDDPESLSPRRFAMYLCVVVVLGAVVGVGAGLLSLLLYGIEKLALGFVETSTQPGPFETDPVRRILSVVVGSVIAAIVWWLLRTRSRPVPSVSKAVSGTPMPWWQTIVHVLLQIMIVGCGSSIGREVAPRELGALMGQWFGRVVPVSEHDRRIIVAVAAAAGLAGVYDAPLAGLFFVTEILVVGASVTTAAVALGASVVAAFVASLIKGRHVFYDVAGLSTAYTPTILIFSLVAGMVFGLAGALFRRASAIATGNRPTGSDILWMMPAAAVVTGLVALVVPQVMGNGRASAQLTLSLTSMTSPVGVVAATAALTFLAKAVVTLLTLRSGASGGVLQPGIALGMALGTLLGCGWIMVMPGDSLAACAVMGGAALLAASQKAPLMAMCLVFELVNAPMSLVVPVGLAVAVSSMVAHCVEPRLLRIERNGTAAVSSER</sequence>
<dbReference type="InterPro" id="IPR014743">
    <property type="entry name" value="Cl-channel_core"/>
</dbReference>
<dbReference type="RefSeq" id="WP_022860985.1">
    <property type="nucleotide sequence ID" value="NZ_JGZD01000010.1"/>
</dbReference>
<dbReference type="PANTHER" id="PTHR43427:SF6">
    <property type="entry name" value="CHLORIDE CHANNEL PROTEIN CLC-E"/>
    <property type="match status" value="1"/>
</dbReference>
<keyword evidence="4 10" id="KW-1133">Transmembrane helix</keyword>
<evidence type="ECO:0000256" key="1">
    <source>
        <dbReference type="ARBA" id="ARBA00004141"/>
    </source>
</evidence>
<dbReference type="STRING" id="1693.BMIN_1566"/>
<dbReference type="AlphaFoldDB" id="A0A087BLY0"/>
<feature type="transmembrane region" description="Helical" evidence="10">
    <location>
        <begin position="272"/>
        <end position="290"/>
    </location>
</feature>
<proteinExistence type="predicted"/>
<keyword evidence="7" id="KW-0869">Chloride channel</keyword>
<comment type="subcellular location">
    <subcellularLocation>
        <location evidence="1">Membrane</location>
        <topology evidence="1">Multi-pass membrane protein</topology>
    </subcellularLocation>
</comment>
<feature type="transmembrane region" description="Helical" evidence="10">
    <location>
        <begin position="71"/>
        <end position="88"/>
    </location>
</feature>
<keyword evidence="3 10" id="KW-0812">Transmembrane</keyword>
<comment type="caution">
    <text evidence="11">The sequence shown here is derived from an EMBL/GenBank/DDBJ whole genome shotgun (WGS) entry which is preliminary data.</text>
</comment>
<keyword evidence="9" id="KW-0407">Ion channel</keyword>
<dbReference type="Proteomes" id="UP000029014">
    <property type="component" value="Unassembled WGS sequence"/>
</dbReference>
<gene>
    <name evidence="11" type="ORF">BMIN_1566</name>
</gene>
<feature type="transmembrane region" description="Helical" evidence="10">
    <location>
        <begin position="109"/>
        <end position="129"/>
    </location>
</feature>
<evidence type="ECO:0000256" key="6">
    <source>
        <dbReference type="ARBA" id="ARBA00023136"/>
    </source>
</evidence>
<dbReference type="Gene3D" id="1.10.3080.10">
    <property type="entry name" value="Clc chloride channel"/>
    <property type="match status" value="1"/>
</dbReference>
<feature type="transmembrane region" description="Helical" evidence="10">
    <location>
        <begin position="159"/>
        <end position="182"/>
    </location>
</feature>
<feature type="transmembrane region" description="Helical" evidence="10">
    <location>
        <begin position="21"/>
        <end position="46"/>
    </location>
</feature>
<evidence type="ECO:0000256" key="2">
    <source>
        <dbReference type="ARBA" id="ARBA00022448"/>
    </source>
</evidence>
<dbReference type="EMBL" id="JGZD01000010">
    <property type="protein sequence ID" value="KFI72030.1"/>
    <property type="molecule type" value="Genomic_DNA"/>
</dbReference>
<evidence type="ECO:0000256" key="4">
    <source>
        <dbReference type="ARBA" id="ARBA00022989"/>
    </source>
</evidence>
<keyword evidence="5" id="KW-0406">Ion transport</keyword>
<evidence type="ECO:0000256" key="7">
    <source>
        <dbReference type="ARBA" id="ARBA00023173"/>
    </source>
</evidence>
<feature type="transmembrane region" description="Helical" evidence="10">
    <location>
        <begin position="404"/>
        <end position="422"/>
    </location>
</feature>
<feature type="transmembrane region" description="Helical" evidence="10">
    <location>
        <begin position="189"/>
        <end position="213"/>
    </location>
</feature>
<dbReference type="GO" id="GO:0005254">
    <property type="term" value="F:chloride channel activity"/>
    <property type="evidence" value="ECO:0007669"/>
    <property type="project" value="UniProtKB-KW"/>
</dbReference>
<feature type="transmembrane region" description="Helical" evidence="10">
    <location>
        <begin position="233"/>
        <end position="251"/>
    </location>
</feature>
<keyword evidence="2" id="KW-0813">Transport</keyword>
<dbReference type="GO" id="GO:0034707">
    <property type="term" value="C:chloride channel complex"/>
    <property type="evidence" value="ECO:0007669"/>
    <property type="project" value="UniProtKB-KW"/>
</dbReference>
<evidence type="ECO:0000256" key="9">
    <source>
        <dbReference type="ARBA" id="ARBA00023303"/>
    </source>
</evidence>
<dbReference type="eggNOG" id="COG0038">
    <property type="taxonomic scope" value="Bacteria"/>
</dbReference>
<keyword evidence="8" id="KW-0868">Chloride</keyword>
<dbReference type="PRINTS" id="PR00762">
    <property type="entry name" value="CLCHANNEL"/>
</dbReference>
<name>A0A087BLY0_9BIFI</name>
<dbReference type="SUPFAM" id="SSF81340">
    <property type="entry name" value="Clc chloride channel"/>
    <property type="match status" value="1"/>
</dbReference>
<feature type="transmembrane region" description="Helical" evidence="10">
    <location>
        <begin position="310"/>
        <end position="332"/>
    </location>
</feature>
<evidence type="ECO:0000256" key="3">
    <source>
        <dbReference type="ARBA" id="ARBA00022692"/>
    </source>
</evidence>